<dbReference type="Proteomes" id="UP000234560">
    <property type="component" value="Chromosome"/>
</dbReference>
<evidence type="ECO:0008006" key="4">
    <source>
        <dbReference type="Google" id="ProtNLM"/>
    </source>
</evidence>
<sequence>MKFTKLAATVSTAAMVASLSTVASAATIYDDYTETDKINPVFPIVNTTHGSDHIKANILNPHPVCNPWEDYRTVLYQARDTFLPVGTVSTTNKTDKAIPLQQTTSKAQSISLNVKGDRTMTASMNLGGSYGKDGGQGSTGIAISLAQSLGVNASYSLSWNIGQNIGPYQIEPGQTGEATYGFRIITMDGTQQYCKPNGTWSTPTLWSALTPIKNSIVVKTYDTAGGSHDAVIDNKISGREDNKVVPDTTTPSVEKETSVDAGDVVGDDSAVDKDKVVEAVEKDETVSGAEAEGKLADEASKAKEAKDSTDVVAGEYELTPSLTTAKADGFSGAVALRLKNTGTKRYEPDFPYTTFRIEVKTTAQPGDYLYGVDRFMTPGWYNGAYTRDLGFDRETSTRTFEVTLSNPIEVGEEVLVANLHFGDGLMRGHRMHNTITVTQTGGHRGDANVANHTEFKSTDITTDDFGNKVKGIF</sequence>
<keyword evidence="1" id="KW-0732">Signal</keyword>
<evidence type="ECO:0000256" key="1">
    <source>
        <dbReference type="SAM" id="SignalP"/>
    </source>
</evidence>
<organism evidence="2 3">
    <name type="scientific">Corynebacterium pyruviciproducens</name>
    <dbReference type="NCBI Taxonomy" id="598660"/>
    <lineage>
        <taxon>Bacteria</taxon>
        <taxon>Bacillati</taxon>
        <taxon>Actinomycetota</taxon>
        <taxon>Actinomycetes</taxon>
        <taxon>Mycobacteriales</taxon>
        <taxon>Corynebacteriaceae</taxon>
        <taxon>Corynebacterium</taxon>
    </lineage>
</organism>
<evidence type="ECO:0000313" key="2">
    <source>
        <dbReference type="EMBL" id="WOT02912.1"/>
    </source>
</evidence>
<evidence type="ECO:0000313" key="3">
    <source>
        <dbReference type="Proteomes" id="UP000234560"/>
    </source>
</evidence>
<protein>
    <recommendedName>
        <fullName evidence="4">Secreted protein</fullName>
    </recommendedName>
</protein>
<reference evidence="2" key="2">
    <citation type="submission" date="2023-10" db="EMBL/GenBank/DDBJ databases">
        <authorList>
            <person name="Choi B."/>
        </authorList>
    </citation>
    <scope>NUCLEOTIDE SEQUENCE</scope>
    <source>
        <strain evidence="2">UMB0763</strain>
    </source>
</reference>
<proteinExistence type="predicted"/>
<name>A0AAF0YT34_9CORY</name>
<feature type="chain" id="PRO_5042140024" description="Secreted protein" evidence="1">
    <location>
        <begin position="26"/>
        <end position="473"/>
    </location>
</feature>
<gene>
    <name evidence="2" type="ORF">CYJ47_03850</name>
</gene>
<dbReference type="EMBL" id="CP136958">
    <property type="protein sequence ID" value="WOT02912.1"/>
    <property type="molecule type" value="Genomic_DNA"/>
</dbReference>
<accession>A0AAF0YT34</accession>
<feature type="signal peptide" evidence="1">
    <location>
        <begin position="1"/>
        <end position="25"/>
    </location>
</feature>
<dbReference type="AlphaFoldDB" id="A0AAF0YT34"/>
<dbReference type="KEGG" id="cpyr:CYJ47_03850"/>
<reference evidence="2" key="1">
    <citation type="submission" date="2017-12" db="EMBL/GenBank/DDBJ databases">
        <authorList>
            <person name="Thomas-White K."/>
            <person name="Wolfe A.J."/>
        </authorList>
    </citation>
    <scope>NUCLEOTIDE SEQUENCE</scope>
    <source>
        <strain evidence="2">UMB0763</strain>
    </source>
</reference>
<dbReference type="RefSeq" id="WP_101678351.1">
    <property type="nucleotide sequence ID" value="NZ_CAMIHY010000034.1"/>
</dbReference>